<protein>
    <recommendedName>
        <fullName evidence="3">Cof subfamily of IIB subfamily of haloacid dehalogenase superfamily/HAD-superfamily hydrolase, subfamily IIB</fullName>
    </recommendedName>
</protein>
<dbReference type="Gene3D" id="3.30.1240.10">
    <property type="match status" value="1"/>
</dbReference>
<evidence type="ECO:0000313" key="2">
    <source>
        <dbReference type="Proteomes" id="UP000199315"/>
    </source>
</evidence>
<dbReference type="PANTHER" id="PTHR10000:SF53">
    <property type="entry name" value="5-AMINO-6-(5-PHOSPHO-D-RIBITYLAMINO)URACIL PHOSPHATASE YBJI-RELATED"/>
    <property type="match status" value="1"/>
</dbReference>
<evidence type="ECO:0008006" key="3">
    <source>
        <dbReference type="Google" id="ProtNLM"/>
    </source>
</evidence>
<dbReference type="InterPro" id="IPR006379">
    <property type="entry name" value="HAD-SF_hydro_IIB"/>
</dbReference>
<dbReference type="InterPro" id="IPR036412">
    <property type="entry name" value="HAD-like_sf"/>
</dbReference>
<dbReference type="SFLD" id="SFLDS00003">
    <property type="entry name" value="Haloacid_Dehalogenase"/>
    <property type="match status" value="1"/>
</dbReference>
<dbReference type="SUPFAM" id="SSF56784">
    <property type="entry name" value="HAD-like"/>
    <property type="match status" value="1"/>
</dbReference>
<gene>
    <name evidence="1" type="ORF">SAMN05421730_100857</name>
</gene>
<dbReference type="STRING" id="1619234.SAMN05421730_100857"/>
<dbReference type="GO" id="GO:0005829">
    <property type="term" value="C:cytosol"/>
    <property type="evidence" value="ECO:0007669"/>
    <property type="project" value="TreeGrafter"/>
</dbReference>
<dbReference type="Proteomes" id="UP000199315">
    <property type="component" value="Unassembled WGS sequence"/>
</dbReference>
<dbReference type="NCBIfam" id="TIGR00099">
    <property type="entry name" value="Cof-subfamily"/>
    <property type="match status" value="1"/>
</dbReference>
<dbReference type="CDD" id="cd07518">
    <property type="entry name" value="HAD_YbiV-Like"/>
    <property type="match status" value="1"/>
</dbReference>
<dbReference type="Gene3D" id="3.40.50.1000">
    <property type="entry name" value="HAD superfamily/HAD-like"/>
    <property type="match status" value="1"/>
</dbReference>
<dbReference type="GO" id="GO:0016791">
    <property type="term" value="F:phosphatase activity"/>
    <property type="evidence" value="ECO:0007669"/>
    <property type="project" value="TreeGrafter"/>
</dbReference>
<evidence type="ECO:0000313" key="1">
    <source>
        <dbReference type="EMBL" id="SCP97086.1"/>
    </source>
</evidence>
<dbReference type="SFLD" id="SFLDG01140">
    <property type="entry name" value="C2.B:_Phosphomannomutase_and_P"/>
    <property type="match status" value="1"/>
</dbReference>
<proteinExistence type="predicted"/>
<name>A0A1D3TT58_9FIRM</name>
<reference evidence="1 2" key="1">
    <citation type="submission" date="2016-09" db="EMBL/GenBank/DDBJ databases">
        <authorList>
            <person name="Capua I."/>
            <person name="De Benedictis P."/>
            <person name="Joannis T."/>
            <person name="Lombin L.H."/>
            <person name="Cattoli G."/>
        </authorList>
    </citation>
    <scope>NUCLEOTIDE SEQUENCE [LARGE SCALE GENOMIC DNA]</scope>
    <source>
        <strain evidence="1 2">GluBS11</strain>
    </source>
</reference>
<sequence>MIRLVATDIDGTLVEEGKNNINTELHDIVCELKKKGIVFAAASGRQYFNVRRLFEPVDHDMIFIAENGAYVVCRDVEIDVVAIERELVAGLVEDMRKLENCRFVACAKDALYVESKDEEFIDLLVNGYKYIVEIVDDVLTVESSIIKLSIFKKDDIDSIAEEISPKWNDKLKVVVSGQDWMDFMELSVDKGAAIEKIQRTLGIAIEETMVFGDNLNDIGMFARAGESFAVGNARPEVKAAAKHIADTNVNHGVLKVLKALLEKMEQIKEESEGHKNDV</sequence>
<dbReference type="EMBL" id="FMKA01000008">
    <property type="protein sequence ID" value="SCP97086.1"/>
    <property type="molecule type" value="Genomic_DNA"/>
</dbReference>
<organism evidence="1 2">
    <name type="scientific">Anaerobium acetethylicum</name>
    <dbReference type="NCBI Taxonomy" id="1619234"/>
    <lineage>
        <taxon>Bacteria</taxon>
        <taxon>Bacillati</taxon>
        <taxon>Bacillota</taxon>
        <taxon>Clostridia</taxon>
        <taxon>Lachnospirales</taxon>
        <taxon>Lachnospiraceae</taxon>
        <taxon>Anaerobium</taxon>
    </lineage>
</organism>
<dbReference type="GO" id="GO:0000287">
    <property type="term" value="F:magnesium ion binding"/>
    <property type="evidence" value="ECO:0007669"/>
    <property type="project" value="TreeGrafter"/>
</dbReference>
<accession>A0A1D3TT58</accession>
<dbReference type="Pfam" id="PF08282">
    <property type="entry name" value="Hydrolase_3"/>
    <property type="match status" value="1"/>
</dbReference>
<dbReference type="PANTHER" id="PTHR10000">
    <property type="entry name" value="PHOSPHOSERINE PHOSPHATASE"/>
    <property type="match status" value="1"/>
</dbReference>
<dbReference type="OrthoDB" id="9814970at2"/>
<dbReference type="InterPro" id="IPR023214">
    <property type="entry name" value="HAD_sf"/>
</dbReference>
<dbReference type="NCBIfam" id="TIGR01484">
    <property type="entry name" value="HAD-SF-IIB"/>
    <property type="match status" value="1"/>
</dbReference>
<dbReference type="RefSeq" id="WP_091232822.1">
    <property type="nucleotide sequence ID" value="NZ_FMKA01000008.1"/>
</dbReference>
<dbReference type="SFLD" id="SFLDG01144">
    <property type="entry name" value="C2.B.4:_PGP_Like"/>
    <property type="match status" value="1"/>
</dbReference>
<keyword evidence="2" id="KW-1185">Reference proteome</keyword>
<dbReference type="AlphaFoldDB" id="A0A1D3TT58"/>
<dbReference type="InterPro" id="IPR000150">
    <property type="entry name" value="Cof"/>
</dbReference>